<dbReference type="AlphaFoldDB" id="A0A7R9HXQ4"/>
<evidence type="ECO:0000256" key="1">
    <source>
        <dbReference type="SAM" id="MobiDB-lite"/>
    </source>
</evidence>
<evidence type="ECO:0000313" key="2">
    <source>
        <dbReference type="EMBL" id="CAD7439962.1"/>
    </source>
</evidence>
<accession>A0A7R9HXQ4</accession>
<dbReference type="EMBL" id="OD564830">
    <property type="protein sequence ID" value="CAD7439962.1"/>
    <property type="molecule type" value="Genomic_DNA"/>
</dbReference>
<feature type="region of interest" description="Disordered" evidence="1">
    <location>
        <begin position="162"/>
        <end position="181"/>
    </location>
</feature>
<feature type="region of interest" description="Disordered" evidence="1">
    <location>
        <begin position="383"/>
        <end position="432"/>
    </location>
</feature>
<protein>
    <submittedName>
        <fullName evidence="2">Uncharacterized protein</fullName>
    </submittedName>
</protein>
<reference evidence="2" key="1">
    <citation type="submission" date="2020-11" db="EMBL/GenBank/DDBJ databases">
        <authorList>
            <person name="Tran Van P."/>
        </authorList>
    </citation>
    <scope>NUCLEOTIDE SEQUENCE</scope>
</reference>
<organism evidence="2">
    <name type="scientific">Timema bartmani</name>
    <dbReference type="NCBI Taxonomy" id="61472"/>
    <lineage>
        <taxon>Eukaryota</taxon>
        <taxon>Metazoa</taxon>
        <taxon>Ecdysozoa</taxon>
        <taxon>Arthropoda</taxon>
        <taxon>Hexapoda</taxon>
        <taxon>Insecta</taxon>
        <taxon>Pterygota</taxon>
        <taxon>Neoptera</taxon>
        <taxon>Polyneoptera</taxon>
        <taxon>Phasmatodea</taxon>
        <taxon>Timematodea</taxon>
        <taxon>Timematoidea</taxon>
        <taxon>Timematidae</taxon>
        <taxon>Timema</taxon>
    </lineage>
</organism>
<gene>
    <name evidence="2" type="ORF">TBIB3V08_LOCUS2501</name>
</gene>
<feature type="compositionally biased region" description="Low complexity" evidence="1">
    <location>
        <begin position="626"/>
        <end position="640"/>
    </location>
</feature>
<sequence length="697" mass="75123">MCGLARDELAGRQSTCVCIDARLPESYRGVVFGPRGNITWSIASPLPCNDGWRGIYPPSPPPSDVPSEPPPNSVGTRIREVILRGIVHAFAWRESGKLSDRDPNHYIPVIGSLVYLREYRLYPYILARFLANSLFPLLCASSGLEQGDQVFSCSQLVDRDSSFDKEPKKLQQQEDGGVPTRAATPLVRPQAVTRKVFVPAPPLDVKTESQPQVPEIVTHKVFAPAPRLGVTSPPLPEIVTCKVFAPAPTPESKAPETVTCRVFAPRGQLEVVTSKVFSQVPETVTAKVFAPAPPLPQVSRPQAATSKIFAPRTEEMNKGYLTFSEDEPGLTMLKDEPEDLTHLAPTAGDVCIPLETTAFMSDMFDDMFSDSYCPLLSEDLNSLSDSQSSSASKGSSDPFFSYQGNTSSDPGSLLHSPAHSKSPGDSSLPSLCSPGDVTSRLMSFTMETSCDGDEELTMRAPYIPMGLGDDFPLLVTNANLMWGALPNSTRASNCNNTYSKPDLTSSLAQLLQTDCPLPSKTVMKCNDHGGRLVDPSEVLGPLYLKKDQQSAYLTTRPGHRDQHMHVTGLVVMNKAARDALKVPGYWPSSMEWSERLSADSGDRLSNSFGKKSPERPIKRHATGALSPGSGSKRSKGSVSPLRSKGRGETVWVLDGGGPPTTPPSSSVLMNLLVSGCDVSAGYICLGPNRPNDTAATS</sequence>
<feature type="compositionally biased region" description="Low complexity" evidence="1">
    <location>
        <begin position="383"/>
        <end position="397"/>
    </location>
</feature>
<proteinExistence type="predicted"/>
<feature type="region of interest" description="Disordered" evidence="1">
    <location>
        <begin position="597"/>
        <end position="665"/>
    </location>
</feature>
<feature type="compositionally biased region" description="Basic and acidic residues" evidence="1">
    <location>
        <begin position="162"/>
        <end position="172"/>
    </location>
</feature>
<name>A0A7R9HXQ4_9NEOP</name>